<organism>
    <name type="scientific">Pediculus humanus subsp. corporis</name>
    <name type="common">Body louse</name>
    <dbReference type="NCBI Taxonomy" id="121224"/>
    <lineage>
        <taxon>Eukaryota</taxon>
        <taxon>Metazoa</taxon>
        <taxon>Ecdysozoa</taxon>
        <taxon>Arthropoda</taxon>
        <taxon>Hexapoda</taxon>
        <taxon>Insecta</taxon>
        <taxon>Pterygota</taxon>
        <taxon>Neoptera</taxon>
        <taxon>Paraneoptera</taxon>
        <taxon>Psocodea</taxon>
        <taxon>Troctomorpha</taxon>
        <taxon>Phthiraptera</taxon>
        <taxon>Anoplura</taxon>
        <taxon>Pediculidae</taxon>
        <taxon>Pediculus</taxon>
    </lineage>
</organism>
<reference evidence="2" key="2">
    <citation type="submission" date="2007-04" db="EMBL/GenBank/DDBJ databases">
        <title>The genome of the human body louse.</title>
        <authorList>
            <consortium name="The Human Body Louse Genome Consortium"/>
            <person name="Kirkness E."/>
            <person name="Walenz B."/>
            <person name="Hass B."/>
            <person name="Bruggner R."/>
            <person name="Strausberg R."/>
        </authorList>
    </citation>
    <scope>NUCLEOTIDE SEQUENCE</scope>
    <source>
        <strain evidence="2">USDA</strain>
    </source>
</reference>
<keyword evidence="4" id="KW-1185">Reference proteome</keyword>
<dbReference type="EMBL" id="AAZO01004197">
    <property type="status" value="NOT_ANNOTATED_CDS"/>
    <property type="molecule type" value="Genomic_DNA"/>
</dbReference>
<gene>
    <name evidence="3" type="primary">8232145</name>
    <name evidence="2" type="ORF">Phum_PHUM361050</name>
</gene>
<name>E0VPJ9_PEDHC</name>
<dbReference type="EnsemblMetazoa" id="PHUM361050-RA">
    <property type="protein sequence ID" value="PHUM361050-PA"/>
    <property type="gene ID" value="PHUM361050"/>
</dbReference>
<evidence type="ECO:0000313" key="4">
    <source>
        <dbReference type="Proteomes" id="UP000009046"/>
    </source>
</evidence>
<dbReference type="CTD" id="8232145"/>
<dbReference type="RefSeq" id="XP_002428043.1">
    <property type="nucleotide sequence ID" value="XM_002427998.1"/>
</dbReference>
<dbReference type="Proteomes" id="UP000009046">
    <property type="component" value="Unassembled WGS sequence"/>
</dbReference>
<dbReference type="VEuPathDB" id="VectorBase:PHUM361050"/>
<evidence type="ECO:0000313" key="2">
    <source>
        <dbReference type="EMBL" id="EEB15305.1"/>
    </source>
</evidence>
<reference evidence="3" key="3">
    <citation type="submission" date="2021-02" db="UniProtKB">
        <authorList>
            <consortium name="EnsemblMetazoa"/>
        </authorList>
    </citation>
    <scope>IDENTIFICATION</scope>
    <source>
        <strain evidence="3">USDA</strain>
    </source>
</reference>
<proteinExistence type="predicted"/>
<accession>E0VPJ9</accession>
<dbReference type="AlphaFoldDB" id="E0VPJ9"/>
<dbReference type="GeneID" id="8232145"/>
<reference evidence="2" key="1">
    <citation type="submission" date="2007-04" db="EMBL/GenBank/DDBJ databases">
        <title>Annotation of Pediculus humanus corporis strain USDA.</title>
        <authorList>
            <person name="Kirkness E."/>
            <person name="Hannick L."/>
            <person name="Hass B."/>
            <person name="Bruggner R."/>
            <person name="Lawson D."/>
            <person name="Bidwell S."/>
            <person name="Joardar V."/>
            <person name="Caler E."/>
            <person name="Walenz B."/>
            <person name="Inman J."/>
            <person name="Schobel S."/>
            <person name="Galinsky K."/>
            <person name="Amedeo P."/>
            <person name="Strausberg R."/>
        </authorList>
    </citation>
    <scope>NUCLEOTIDE SEQUENCE</scope>
    <source>
        <strain evidence="2">USDA</strain>
    </source>
</reference>
<feature type="region of interest" description="Disordered" evidence="1">
    <location>
        <begin position="1"/>
        <end position="21"/>
    </location>
</feature>
<dbReference type="InParanoid" id="E0VPJ9"/>
<evidence type="ECO:0000313" key="3">
    <source>
        <dbReference type="EnsemblMetazoa" id="PHUM361050-PA"/>
    </source>
</evidence>
<protein>
    <submittedName>
        <fullName evidence="2 3">Uncharacterized protein</fullName>
    </submittedName>
</protein>
<dbReference type="HOGENOM" id="CLU_1108226_0_0_1"/>
<dbReference type="KEGG" id="phu:Phum_PHUM361050"/>
<feature type="compositionally biased region" description="Low complexity" evidence="1">
    <location>
        <begin position="1"/>
        <end position="13"/>
    </location>
</feature>
<evidence type="ECO:0000256" key="1">
    <source>
        <dbReference type="SAM" id="MobiDB-lite"/>
    </source>
</evidence>
<dbReference type="EMBL" id="DS235366">
    <property type="protein sequence ID" value="EEB15305.1"/>
    <property type="molecule type" value="Genomic_DNA"/>
</dbReference>
<sequence>MTSSESDSQQLSSIPPFTCLDDTPKVQEKVVYALARLQERQSPKERRKAVGVTSEEIVEYLIENFQYLDGDIESQVMTALLSCVKSGIICARYNGKYLLLGANPKIMISKCITRTCHGSKCCCFNMLNFLSKIKPENCCSLSMRPKKSNKKKLVKVFDRNKNHHMKQVKKSKDYKRKKNINCLQNFDKSFLDDDENCCDGKSFTHSNKCKRCDGYHTTNELSQHCEKCFPGDKKRFNPCTFSPREETFNSV</sequence>